<accession>A0A428MRJ4</accession>
<feature type="domain" description="NADH:flavin oxidoreductase/NADH oxidase N-terminal" evidence="3">
    <location>
        <begin position="1"/>
        <end position="81"/>
    </location>
</feature>
<feature type="non-terminal residue" evidence="4">
    <location>
        <position position="1"/>
    </location>
</feature>
<dbReference type="Proteomes" id="UP000275076">
    <property type="component" value="Unassembled WGS sequence"/>
</dbReference>
<protein>
    <submittedName>
        <fullName evidence="4">NADH-dependent flavin oxidoreductase</fullName>
    </submittedName>
</protein>
<evidence type="ECO:0000256" key="1">
    <source>
        <dbReference type="ARBA" id="ARBA00022630"/>
    </source>
</evidence>
<evidence type="ECO:0000259" key="3">
    <source>
        <dbReference type="Pfam" id="PF00724"/>
    </source>
</evidence>
<dbReference type="Gene3D" id="3.20.20.70">
    <property type="entry name" value="Aldolase class I"/>
    <property type="match status" value="1"/>
</dbReference>
<dbReference type="PANTHER" id="PTHR43656">
    <property type="entry name" value="BINDING OXIDOREDUCTASE, PUTATIVE (AFU_ORTHOLOGUE AFUA_2G08260)-RELATED"/>
    <property type="match status" value="1"/>
</dbReference>
<proteinExistence type="predicted"/>
<evidence type="ECO:0000256" key="2">
    <source>
        <dbReference type="ARBA" id="ARBA00023002"/>
    </source>
</evidence>
<dbReference type="GO" id="GO:0010181">
    <property type="term" value="F:FMN binding"/>
    <property type="evidence" value="ECO:0007669"/>
    <property type="project" value="InterPro"/>
</dbReference>
<dbReference type="GO" id="GO:0016491">
    <property type="term" value="F:oxidoreductase activity"/>
    <property type="evidence" value="ECO:0007669"/>
    <property type="project" value="UniProtKB-KW"/>
</dbReference>
<evidence type="ECO:0000313" key="5">
    <source>
        <dbReference type="Proteomes" id="UP000275076"/>
    </source>
</evidence>
<dbReference type="EMBL" id="RBVX01000304">
    <property type="protein sequence ID" value="RSL28657.1"/>
    <property type="molecule type" value="Genomic_DNA"/>
</dbReference>
<name>A0A428MRJ4_9BACI</name>
<dbReference type="SUPFAM" id="SSF51395">
    <property type="entry name" value="FMN-linked oxidoreductases"/>
    <property type="match status" value="1"/>
</dbReference>
<keyword evidence="1" id="KW-0285">Flavoprotein</keyword>
<keyword evidence="2" id="KW-0560">Oxidoreductase</keyword>
<keyword evidence="5" id="KW-1185">Reference proteome</keyword>
<dbReference type="PANTHER" id="PTHR43656:SF2">
    <property type="entry name" value="BINDING OXIDOREDUCTASE, PUTATIVE (AFU_ORTHOLOGUE AFUA_2G08260)-RELATED"/>
    <property type="match status" value="1"/>
</dbReference>
<organism evidence="4 5">
    <name type="scientific">Salibacterium salarium</name>
    <dbReference type="NCBI Taxonomy" id="284579"/>
    <lineage>
        <taxon>Bacteria</taxon>
        <taxon>Bacillati</taxon>
        <taxon>Bacillota</taxon>
        <taxon>Bacilli</taxon>
        <taxon>Bacillales</taxon>
        <taxon>Bacillaceae</taxon>
    </lineage>
</organism>
<sequence>THVSSNDDGTISDVEINYVEQRSKDVGLAIAAASNVTDLGKAFPGQPSVAHDSDLDGLKRLAKAMKKNGAKAIVQIHHGGA</sequence>
<dbReference type="InterPro" id="IPR001155">
    <property type="entry name" value="OxRdtase_FMN_N"/>
</dbReference>
<gene>
    <name evidence="4" type="ORF">D7Z54_35580</name>
</gene>
<dbReference type="Pfam" id="PF00724">
    <property type="entry name" value="Oxidored_FMN"/>
    <property type="match status" value="1"/>
</dbReference>
<dbReference type="InterPro" id="IPR013785">
    <property type="entry name" value="Aldolase_TIM"/>
</dbReference>
<comment type="caution">
    <text evidence="4">The sequence shown here is derived from an EMBL/GenBank/DDBJ whole genome shotgun (WGS) entry which is preliminary data.</text>
</comment>
<feature type="non-terminal residue" evidence="4">
    <location>
        <position position="81"/>
    </location>
</feature>
<reference evidence="4 5" key="1">
    <citation type="submission" date="2018-10" db="EMBL/GenBank/DDBJ databases">
        <title>Draft genome sequence of Bacillus salarius IM0101, isolated from a hypersaline soil in Inner Mongolia, China.</title>
        <authorList>
            <person name="Yamprayoonswat W."/>
            <person name="Boonvisut S."/>
            <person name="Jumpathong W."/>
            <person name="Sittihan S."/>
            <person name="Ruangsuj P."/>
            <person name="Wanthongcharoen S."/>
            <person name="Thongpramul N."/>
            <person name="Pimmason S."/>
            <person name="Yu B."/>
            <person name="Yasawong M."/>
        </authorList>
    </citation>
    <scope>NUCLEOTIDE SEQUENCE [LARGE SCALE GENOMIC DNA]</scope>
    <source>
        <strain evidence="4 5">IM0101</strain>
    </source>
</reference>
<dbReference type="InterPro" id="IPR051799">
    <property type="entry name" value="NADH_flavin_oxidoreductase"/>
</dbReference>
<dbReference type="AlphaFoldDB" id="A0A428MRJ4"/>
<evidence type="ECO:0000313" key="4">
    <source>
        <dbReference type="EMBL" id="RSL28657.1"/>
    </source>
</evidence>